<feature type="non-terminal residue" evidence="1">
    <location>
        <position position="120"/>
    </location>
</feature>
<evidence type="ECO:0000313" key="2">
    <source>
        <dbReference type="Proteomes" id="UP000724584"/>
    </source>
</evidence>
<gene>
    <name evidence="1" type="ORF">F5144DRAFT_462454</name>
</gene>
<dbReference type="Proteomes" id="UP000724584">
    <property type="component" value="Unassembled WGS sequence"/>
</dbReference>
<organism evidence="1 2">
    <name type="scientific">Chaetomium tenue</name>
    <dbReference type="NCBI Taxonomy" id="1854479"/>
    <lineage>
        <taxon>Eukaryota</taxon>
        <taxon>Fungi</taxon>
        <taxon>Dikarya</taxon>
        <taxon>Ascomycota</taxon>
        <taxon>Pezizomycotina</taxon>
        <taxon>Sordariomycetes</taxon>
        <taxon>Sordariomycetidae</taxon>
        <taxon>Sordariales</taxon>
        <taxon>Chaetomiaceae</taxon>
        <taxon>Chaetomium</taxon>
    </lineage>
</organism>
<sequence length="120" mass="13501">YSLPNLSPTHPLRRVSAAAVRDQARNIPTNIPDGPGYPHDFGNGGRLPLENNRPPLIEYPAMPDGHGSWHHHQGRLPGPAKIIVNRYDHSSPEVIYHDPTRPVEEGSRYRPFSKANYRGR</sequence>
<feature type="non-terminal residue" evidence="1">
    <location>
        <position position="1"/>
    </location>
</feature>
<name>A0ACB7P7U7_9PEZI</name>
<dbReference type="EMBL" id="JAGIZQ010000004">
    <property type="protein sequence ID" value="KAH6632387.1"/>
    <property type="molecule type" value="Genomic_DNA"/>
</dbReference>
<reference evidence="1 2" key="1">
    <citation type="journal article" date="2021" name="Nat. Commun.">
        <title>Genetic determinants of endophytism in the Arabidopsis root mycobiome.</title>
        <authorList>
            <person name="Mesny F."/>
            <person name="Miyauchi S."/>
            <person name="Thiergart T."/>
            <person name="Pickel B."/>
            <person name="Atanasova L."/>
            <person name="Karlsson M."/>
            <person name="Huettel B."/>
            <person name="Barry K.W."/>
            <person name="Haridas S."/>
            <person name="Chen C."/>
            <person name="Bauer D."/>
            <person name="Andreopoulos W."/>
            <person name="Pangilinan J."/>
            <person name="LaButti K."/>
            <person name="Riley R."/>
            <person name="Lipzen A."/>
            <person name="Clum A."/>
            <person name="Drula E."/>
            <person name="Henrissat B."/>
            <person name="Kohler A."/>
            <person name="Grigoriev I.V."/>
            <person name="Martin F.M."/>
            <person name="Hacquard S."/>
        </authorList>
    </citation>
    <scope>NUCLEOTIDE SEQUENCE [LARGE SCALE GENOMIC DNA]</scope>
    <source>
        <strain evidence="1 2">MPI-SDFR-AT-0079</strain>
    </source>
</reference>
<comment type="caution">
    <text evidence="1">The sequence shown here is derived from an EMBL/GenBank/DDBJ whole genome shotgun (WGS) entry which is preliminary data.</text>
</comment>
<evidence type="ECO:0000313" key="1">
    <source>
        <dbReference type="EMBL" id="KAH6632387.1"/>
    </source>
</evidence>
<keyword evidence="2" id="KW-1185">Reference proteome</keyword>
<proteinExistence type="predicted"/>
<protein>
    <submittedName>
        <fullName evidence="1">Uncharacterized protein</fullName>
    </submittedName>
</protein>
<accession>A0ACB7P7U7</accession>